<feature type="transmembrane region" description="Helical" evidence="7">
    <location>
        <begin position="12"/>
        <end position="28"/>
    </location>
</feature>
<name>A0A1F7JA16_9BACT</name>
<keyword evidence="6 7" id="KW-0472">Membrane</keyword>
<evidence type="ECO:0000256" key="6">
    <source>
        <dbReference type="ARBA" id="ARBA00023136"/>
    </source>
</evidence>
<dbReference type="GO" id="GO:0009246">
    <property type="term" value="P:enterobacterial common antigen biosynthetic process"/>
    <property type="evidence" value="ECO:0007669"/>
    <property type="project" value="TreeGrafter"/>
</dbReference>
<dbReference type="GO" id="GO:0016413">
    <property type="term" value="F:O-acetyltransferase activity"/>
    <property type="evidence" value="ECO:0007669"/>
    <property type="project" value="TreeGrafter"/>
</dbReference>
<evidence type="ECO:0000256" key="5">
    <source>
        <dbReference type="ARBA" id="ARBA00022989"/>
    </source>
</evidence>
<evidence type="ECO:0000256" key="1">
    <source>
        <dbReference type="ARBA" id="ARBA00004651"/>
    </source>
</evidence>
<keyword evidence="4 7" id="KW-0812">Transmembrane</keyword>
<feature type="transmembrane region" description="Helical" evidence="7">
    <location>
        <begin position="260"/>
        <end position="282"/>
    </location>
</feature>
<dbReference type="Pfam" id="PF01757">
    <property type="entry name" value="Acyl_transf_3"/>
    <property type="match status" value="1"/>
</dbReference>
<dbReference type="Proteomes" id="UP000178857">
    <property type="component" value="Unassembled WGS sequence"/>
</dbReference>
<feature type="transmembrane region" description="Helical" evidence="7">
    <location>
        <begin position="116"/>
        <end position="137"/>
    </location>
</feature>
<feature type="transmembrane region" description="Helical" evidence="7">
    <location>
        <begin position="40"/>
        <end position="57"/>
    </location>
</feature>
<evidence type="ECO:0000256" key="2">
    <source>
        <dbReference type="ARBA" id="ARBA00007400"/>
    </source>
</evidence>
<comment type="subcellular location">
    <subcellularLocation>
        <location evidence="1">Cell membrane</location>
        <topology evidence="1">Multi-pass membrane protein</topology>
    </subcellularLocation>
</comment>
<evidence type="ECO:0000313" key="9">
    <source>
        <dbReference type="EMBL" id="OGK52461.1"/>
    </source>
</evidence>
<keyword evidence="5 7" id="KW-1133">Transmembrane helix</keyword>
<feature type="domain" description="Acyltransferase 3" evidence="8">
    <location>
        <begin position="6"/>
        <end position="283"/>
    </location>
</feature>
<proteinExistence type="inferred from homology"/>
<evidence type="ECO:0000259" key="8">
    <source>
        <dbReference type="Pfam" id="PF01757"/>
    </source>
</evidence>
<feature type="transmembrane region" description="Helical" evidence="7">
    <location>
        <begin position="231"/>
        <end position="248"/>
    </location>
</feature>
<accession>A0A1F7JA16</accession>
<feature type="transmembrane region" description="Helical" evidence="7">
    <location>
        <begin position="78"/>
        <end position="96"/>
    </location>
</feature>
<dbReference type="AlphaFoldDB" id="A0A1F7JA16"/>
<dbReference type="STRING" id="1802069.A2970_00090"/>
<feature type="transmembrane region" description="Helical" evidence="7">
    <location>
        <begin position="166"/>
        <end position="185"/>
    </location>
</feature>
<evidence type="ECO:0000256" key="7">
    <source>
        <dbReference type="SAM" id="Phobius"/>
    </source>
</evidence>
<sequence length="293" mass="35715">MNRDKTIDNLRGLAMFAMIVIHAASYYLRNKTTLLIWDNLQWAVPVFFFSSFYLFFLKTKEIKKEYLIPFFKKRLTRLLLPYYVFLAAYFFLAFFFDKNHFNSNFFLANFFLYGGSFNWLVLVFVYFTFLMPVIWYLKRHKIIYWGIFALSVASSFYFIFAKPIPFRVILWLPWLSYMFFTTFFIENANKTKKLFLTAILSLVLFFILRQVEINIGHNLTHYENKYPPTLYHLSFGVFWVIILHWLSEKNVFAVFKFDRLLYFLSINSYPLYFIHILVIYMIRWLHLSPPYWP</sequence>
<protein>
    <recommendedName>
        <fullName evidence="8">Acyltransferase 3 domain-containing protein</fullName>
    </recommendedName>
</protein>
<evidence type="ECO:0000313" key="10">
    <source>
        <dbReference type="Proteomes" id="UP000178857"/>
    </source>
</evidence>
<comment type="caution">
    <text evidence="9">The sequence shown here is derived from an EMBL/GenBank/DDBJ whole genome shotgun (WGS) entry which is preliminary data.</text>
</comment>
<organism evidence="9 10">
    <name type="scientific">Candidatus Roizmanbacteria bacterium RIFCSPLOWO2_01_FULL_44_13</name>
    <dbReference type="NCBI Taxonomy" id="1802069"/>
    <lineage>
        <taxon>Bacteria</taxon>
        <taxon>Candidatus Roizmaniibacteriota</taxon>
    </lineage>
</organism>
<dbReference type="InterPro" id="IPR002656">
    <property type="entry name" value="Acyl_transf_3_dom"/>
</dbReference>
<evidence type="ECO:0000256" key="3">
    <source>
        <dbReference type="ARBA" id="ARBA00022475"/>
    </source>
</evidence>
<feature type="transmembrane region" description="Helical" evidence="7">
    <location>
        <begin position="142"/>
        <end position="160"/>
    </location>
</feature>
<dbReference type="PANTHER" id="PTHR40074:SF2">
    <property type="entry name" value="O-ACETYLTRANSFERASE WECH"/>
    <property type="match status" value="1"/>
</dbReference>
<dbReference type="EMBL" id="MGAT01000023">
    <property type="protein sequence ID" value="OGK52461.1"/>
    <property type="molecule type" value="Genomic_DNA"/>
</dbReference>
<comment type="similarity">
    <text evidence="2">Belongs to the acyltransferase 3 family.</text>
</comment>
<dbReference type="GO" id="GO:0005886">
    <property type="term" value="C:plasma membrane"/>
    <property type="evidence" value="ECO:0007669"/>
    <property type="project" value="UniProtKB-SubCell"/>
</dbReference>
<keyword evidence="3" id="KW-1003">Cell membrane</keyword>
<feature type="transmembrane region" description="Helical" evidence="7">
    <location>
        <begin position="194"/>
        <end position="211"/>
    </location>
</feature>
<feature type="non-terminal residue" evidence="9">
    <location>
        <position position="293"/>
    </location>
</feature>
<reference evidence="9 10" key="1">
    <citation type="journal article" date="2016" name="Nat. Commun.">
        <title>Thousands of microbial genomes shed light on interconnected biogeochemical processes in an aquifer system.</title>
        <authorList>
            <person name="Anantharaman K."/>
            <person name="Brown C.T."/>
            <person name="Hug L.A."/>
            <person name="Sharon I."/>
            <person name="Castelle C.J."/>
            <person name="Probst A.J."/>
            <person name="Thomas B.C."/>
            <person name="Singh A."/>
            <person name="Wilkins M.J."/>
            <person name="Karaoz U."/>
            <person name="Brodie E.L."/>
            <person name="Williams K.H."/>
            <person name="Hubbard S.S."/>
            <person name="Banfield J.F."/>
        </authorList>
    </citation>
    <scope>NUCLEOTIDE SEQUENCE [LARGE SCALE GENOMIC DNA]</scope>
</reference>
<gene>
    <name evidence="9" type="ORF">A2970_00090</name>
</gene>
<dbReference type="PANTHER" id="PTHR40074">
    <property type="entry name" value="O-ACETYLTRANSFERASE WECH"/>
    <property type="match status" value="1"/>
</dbReference>
<evidence type="ECO:0000256" key="4">
    <source>
        <dbReference type="ARBA" id="ARBA00022692"/>
    </source>
</evidence>